<dbReference type="EMBL" id="JBHUMJ010000002">
    <property type="protein sequence ID" value="MFD2701191.1"/>
    <property type="molecule type" value="Genomic_DNA"/>
</dbReference>
<evidence type="ECO:0000313" key="2">
    <source>
        <dbReference type="EMBL" id="MFD2701191.1"/>
    </source>
</evidence>
<dbReference type="Proteomes" id="UP001597540">
    <property type="component" value="Unassembled WGS sequence"/>
</dbReference>
<sequence>MGLFKKITSLFGTNEHKPNPKKRIEAPEFIYSHNLPEQLGIMSSVHSLNRLAARLEDALNDTYMNQVRDRVMSKHRYTAEKYNWMLLELKRYFILCAVLKNVPMYSNDTDVIWHEMLMFTRDYEDFCRKFTGDFIHHQPHSVQPSEAERISERAWYDLLYSRLFIIFPENEQLSRPFFKQPIEEGILRRIEHDPNDEVITARLRVTNDLDVKQLQEELLLTLSHQIREAHLQLDDLLRQDTLSVKNQQKTSPNVLRSNAAMDPILSILLISTSTSYLFEEAPPSEEELRKAQDTSGGGGCSGFHSNEHERSDSNASDSSPSDTSDGGSSCGGSSCGGGCSS</sequence>
<gene>
    <name evidence="2" type="ORF">ACFSVM_12005</name>
</gene>
<evidence type="ECO:0000256" key="1">
    <source>
        <dbReference type="SAM" id="MobiDB-lite"/>
    </source>
</evidence>
<feature type="compositionally biased region" description="Gly residues" evidence="1">
    <location>
        <begin position="328"/>
        <end position="341"/>
    </location>
</feature>
<accession>A0ABW5SNY8</accession>
<proteinExistence type="predicted"/>
<keyword evidence="3" id="KW-1185">Reference proteome</keyword>
<evidence type="ECO:0000313" key="3">
    <source>
        <dbReference type="Proteomes" id="UP001597540"/>
    </source>
</evidence>
<protein>
    <submittedName>
        <fullName evidence="2">Uncharacterized protein</fullName>
    </submittedName>
</protein>
<dbReference type="RefSeq" id="WP_076313721.1">
    <property type="nucleotide sequence ID" value="NZ_JBHUMJ010000002.1"/>
</dbReference>
<reference evidence="3" key="1">
    <citation type="journal article" date="2019" name="Int. J. Syst. Evol. Microbiol.">
        <title>The Global Catalogue of Microorganisms (GCM) 10K type strain sequencing project: providing services to taxonomists for standard genome sequencing and annotation.</title>
        <authorList>
            <consortium name="The Broad Institute Genomics Platform"/>
            <consortium name="The Broad Institute Genome Sequencing Center for Infectious Disease"/>
            <person name="Wu L."/>
            <person name="Ma J."/>
        </authorList>
    </citation>
    <scope>NUCLEOTIDE SEQUENCE [LARGE SCALE GENOMIC DNA]</scope>
    <source>
        <strain evidence="3">KCTC 33849</strain>
    </source>
</reference>
<feature type="region of interest" description="Disordered" evidence="1">
    <location>
        <begin position="280"/>
        <end position="341"/>
    </location>
</feature>
<comment type="caution">
    <text evidence="2">The sequence shown here is derived from an EMBL/GenBank/DDBJ whole genome shotgun (WGS) entry which is preliminary data.</text>
</comment>
<organism evidence="2 3">
    <name type="scientific">Paenibacillus shunpengii</name>
    <dbReference type="NCBI Taxonomy" id="2054424"/>
    <lineage>
        <taxon>Bacteria</taxon>
        <taxon>Bacillati</taxon>
        <taxon>Bacillota</taxon>
        <taxon>Bacilli</taxon>
        <taxon>Bacillales</taxon>
        <taxon>Paenibacillaceae</taxon>
        <taxon>Paenibacillus</taxon>
    </lineage>
</organism>
<feature type="compositionally biased region" description="Low complexity" evidence="1">
    <location>
        <begin position="313"/>
        <end position="327"/>
    </location>
</feature>
<name>A0ABW5SNY8_9BACL</name>